<evidence type="ECO:0000256" key="1">
    <source>
        <dbReference type="SAM" id="MobiDB-lite"/>
    </source>
</evidence>
<reference evidence="2" key="2">
    <citation type="submission" date="2023-06" db="EMBL/GenBank/DDBJ databases">
        <authorList>
            <consortium name="Lawrence Berkeley National Laboratory"/>
            <person name="Haridas S."/>
            <person name="Hensen N."/>
            <person name="Bonometti L."/>
            <person name="Westerberg I."/>
            <person name="Brannstrom I.O."/>
            <person name="Guillou S."/>
            <person name="Cros-Aarteil S."/>
            <person name="Calhoun S."/>
            <person name="Kuo A."/>
            <person name="Mondo S."/>
            <person name="Pangilinan J."/>
            <person name="Riley R."/>
            <person name="LaButti K."/>
            <person name="Andreopoulos B."/>
            <person name="Lipzen A."/>
            <person name="Chen C."/>
            <person name="Yanf M."/>
            <person name="Daum C."/>
            <person name="Ng V."/>
            <person name="Clum A."/>
            <person name="Steindorff A."/>
            <person name="Ohm R."/>
            <person name="Martin F."/>
            <person name="Silar P."/>
            <person name="Natvig D."/>
            <person name="Lalanne C."/>
            <person name="Gautier V."/>
            <person name="Ament-velasquez S.L."/>
            <person name="Kruys A."/>
            <person name="Hutchinson M.I."/>
            <person name="Powell A.J."/>
            <person name="Barry K."/>
            <person name="Miller A.N."/>
            <person name="Grigoriev I.V."/>
            <person name="Debuchy R."/>
            <person name="Gladieux P."/>
            <person name="Thoren M.H."/>
            <person name="Johannesson H."/>
        </authorList>
    </citation>
    <scope>NUCLEOTIDE SEQUENCE</scope>
    <source>
        <strain evidence="2">CBS 232.78</strain>
    </source>
</reference>
<name>A0AAE0KD11_9PEZI</name>
<reference evidence="2" key="1">
    <citation type="journal article" date="2023" name="Mol. Phylogenet. Evol.">
        <title>Genome-scale phylogeny and comparative genomics of the fungal order Sordariales.</title>
        <authorList>
            <person name="Hensen N."/>
            <person name="Bonometti L."/>
            <person name="Westerberg I."/>
            <person name="Brannstrom I.O."/>
            <person name="Guillou S."/>
            <person name="Cros-Aarteil S."/>
            <person name="Calhoun S."/>
            <person name="Haridas S."/>
            <person name="Kuo A."/>
            <person name="Mondo S."/>
            <person name="Pangilinan J."/>
            <person name="Riley R."/>
            <person name="LaButti K."/>
            <person name="Andreopoulos B."/>
            <person name="Lipzen A."/>
            <person name="Chen C."/>
            <person name="Yan M."/>
            <person name="Daum C."/>
            <person name="Ng V."/>
            <person name="Clum A."/>
            <person name="Steindorff A."/>
            <person name="Ohm R.A."/>
            <person name="Martin F."/>
            <person name="Silar P."/>
            <person name="Natvig D.O."/>
            <person name="Lalanne C."/>
            <person name="Gautier V."/>
            <person name="Ament-Velasquez S.L."/>
            <person name="Kruys A."/>
            <person name="Hutchinson M.I."/>
            <person name="Powell A.J."/>
            <person name="Barry K."/>
            <person name="Miller A.N."/>
            <person name="Grigoriev I.V."/>
            <person name="Debuchy R."/>
            <person name="Gladieux P."/>
            <person name="Hiltunen Thoren M."/>
            <person name="Johannesson H."/>
        </authorList>
    </citation>
    <scope>NUCLEOTIDE SEQUENCE</scope>
    <source>
        <strain evidence="2">CBS 232.78</strain>
    </source>
</reference>
<evidence type="ECO:0000313" key="2">
    <source>
        <dbReference type="EMBL" id="KAK3374588.1"/>
    </source>
</evidence>
<comment type="caution">
    <text evidence="2">The sequence shown here is derived from an EMBL/GenBank/DDBJ whole genome shotgun (WGS) entry which is preliminary data.</text>
</comment>
<dbReference type="Proteomes" id="UP001285441">
    <property type="component" value="Unassembled WGS sequence"/>
</dbReference>
<feature type="region of interest" description="Disordered" evidence="1">
    <location>
        <begin position="219"/>
        <end position="277"/>
    </location>
</feature>
<dbReference type="EMBL" id="JAULSW010000007">
    <property type="protein sequence ID" value="KAK3374588.1"/>
    <property type="molecule type" value="Genomic_DNA"/>
</dbReference>
<protein>
    <submittedName>
        <fullName evidence="2">Uncharacterized protein</fullName>
    </submittedName>
</protein>
<evidence type="ECO:0000313" key="3">
    <source>
        <dbReference type="Proteomes" id="UP001285441"/>
    </source>
</evidence>
<feature type="compositionally biased region" description="Basic residues" evidence="1">
    <location>
        <begin position="1"/>
        <end position="14"/>
    </location>
</feature>
<organism evidence="2 3">
    <name type="scientific">Podospora didyma</name>
    <dbReference type="NCBI Taxonomy" id="330526"/>
    <lineage>
        <taxon>Eukaryota</taxon>
        <taxon>Fungi</taxon>
        <taxon>Dikarya</taxon>
        <taxon>Ascomycota</taxon>
        <taxon>Pezizomycotina</taxon>
        <taxon>Sordariomycetes</taxon>
        <taxon>Sordariomycetidae</taxon>
        <taxon>Sordariales</taxon>
        <taxon>Podosporaceae</taxon>
        <taxon>Podospora</taxon>
    </lineage>
</organism>
<feature type="compositionally biased region" description="Basic and acidic residues" evidence="1">
    <location>
        <begin position="34"/>
        <end position="52"/>
    </location>
</feature>
<feature type="compositionally biased region" description="Basic and acidic residues" evidence="1">
    <location>
        <begin position="230"/>
        <end position="269"/>
    </location>
</feature>
<keyword evidence="3" id="KW-1185">Reference proteome</keyword>
<feature type="region of interest" description="Disordered" evidence="1">
    <location>
        <begin position="1"/>
        <end position="87"/>
    </location>
</feature>
<feature type="region of interest" description="Disordered" evidence="1">
    <location>
        <begin position="112"/>
        <end position="153"/>
    </location>
</feature>
<accession>A0AAE0KD11</accession>
<gene>
    <name evidence="2" type="ORF">B0H63DRAFT_253511</name>
</gene>
<proteinExistence type="predicted"/>
<feature type="compositionally biased region" description="Basic residues" evidence="1">
    <location>
        <begin position="53"/>
        <end position="65"/>
    </location>
</feature>
<dbReference type="AlphaFoldDB" id="A0AAE0KD11"/>
<sequence>MPSHRGRSPARKSKQSPEVLQHLGRAALAYSLKKLSEKHQESSRGRQKDSRSSSRHRKSSKRRGGHSSTEQRDGSRGGLGPTRSDSSDLHHLISQLAVGALAFGVRQYMHRRREQKKTAAAAAAPLPQPSNRSKDARQHRRRGEPIAAVPGVDPELSSALDSLRTELEETSESIRRLAYTRAPASHKNCEVHTALVADADRLQGSIARIHASVNNMKNLHPALSQHQRRREGDDRGSARTERSRGQRRSRKEDDDREDDRRRRRDDDTRSHRRYRSA</sequence>